<dbReference type="GO" id="GO:0072487">
    <property type="term" value="C:MSL complex"/>
    <property type="evidence" value="ECO:0007669"/>
    <property type="project" value="InterPro"/>
</dbReference>
<dbReference type="InterPro" id="IPR029332">
    <property type="entry name" value="PEHE_dom"/>
</dbReference>
<sequence length="489" mass="54849">MKYGFQTKENKFNNIDHFIGATSPQPDAMTLLKQNQQLRGLIMLHLDLIQEHAEQAEAKDVMLNALREENEKLKAKIEKLEKKNAQDQKQLKKISPTKGQTLIGTNEEKKENLLDISNKSIATKSLKLSTNVSSSTTTSSSTTITNDNCYKVLEDSSSLVAPDDSIIGEQNGKFISKIVLHRVADKDGNDINVLKTTSSVDTEESVIGCDSNTILEKPTKRPAIAKPQPPAVKKYGVISTKKEYCTREWELEEFISECNKEEAEALKSDEPMLEIPKWTTKEFSGLYCIEGTENLTDSAFDKRHAKLEYDEKRRKKWDVQRIREQKTIERLKRRHCKDELAEQLAENQEFQKDLPVQAFGEGIPDINSSNFILPWTSKVSSTVENGPLSDLDNVPSSFVFLKKRKRHHSTQNNKRLARIRDSTVTSATASTATPVPQIPVTSSTMSTLVPAPTPTSTLEVPPVVASNVIPVSTTPGERQNPQLYPHFSI</sequence>
<dbReference type="OMA" id="CWHQPPV"/>
<evidence type="ECO:0000313" key="3">
    <source>
        <dbReference type="EnsemblMetazoa" id="MESCA005444-PA"/>
    </source>
</evidence>
<accession>T1GPB9</accession>
<keyword evidence="4" id="KW-1185">Reference proteome</keyword>
<dbReference type="AlphaFoldDB" id="T1GPB9"/>
<evidence type="ECO:0000256" key="1">
    <source>
        <dbReference type="SAM" id="MobiDB-lite"/>
    </source>
</evidence>
<organism evidence="3 4">
    <name type="scientific">Megaselia scalaris</name>
    <name type="common">Humpbacked fly</name>
    <name type="synonym">Phora scalaris</name>
    <dbReference type="NCBI Taxonomy" id="36166"/>
    <lineage>
        <taxon>Eukaryota</taxon>
        <taxon>Metazoa</taxon>
        <taxon>Ecdysozoa</taxon>
        <taxon>Arthropoda</taxon>
        <taxon>Hexapoda</taxon>
        <taxon>Insecta</taxon>
        <taxon>Pterygota</taxon>
        <taxon>Neoptera</taxon>
        <taxon>Endopterygota</taxon>
        <taxon>Diptera</taxon>
        <taxon>Brachycera</taxon>
        <taxon>Muscomorpha</taxon>
        <taxon>Platypezoidea</taxon>
        <taxon>Phoridae</taxon>
        <taxon>Megaseliini</taxon>
        <taxon>Megaselia</taxon>
    </lineage>
</organism>
<dbReference type="PANTHER" id="PTHR21656">
    <property type="entry name" value="MALE-SPECIFIC LETHAL-1 PROTEIN"/>
    <property type="match status" value="1"/>
</dbReference>
<dbReference type="Pfam" id="PF15275">
    <property type="entry name" value="PEHE"/>
    <property type="match status" value="1"/>
</dbReference>
<dbReference type="PROSITE" id="PS52052">
    <property type="entry name" value="PEHE"/>
    <property type="match status" value="1"/>
</dbReference>
<dbReference type="SMART" id="SM01300">
    <property type="entry name" value="PEHE"/>
    <property type="match status" value="1"/>
</dbReference>
<feature type="domain" description="PEHE" evidence="2">
    <location>
        <begin position="272"/>
        <end position="375"/>
    </location>
</feature>
<dbReference type="Gene3D" id="6.10.250.2000">
    <property type="match status" value="1"/>
</dbReference>
<feature type="compositionally biased region" description="Polar residues" evidence="1">
    <location>
        <begin position="470"/>
        <end position="482"/>
    </location>
</feature>
<dbReference type="EMBL" id="CAQQ02179894">
    <property type="status" value="NOT_ANNOTATED_CDS"/>
    <property type="molecule type" value="Genomic_DNA"/>
</dbReference>
<dbReference type="EMBL" id="CAQQ02179893">
    <property type="status" value="NOT_ANNOTATED_CDS"/>
    <property type="molecule type" value="Genomic_DNA"/>
</dbReference>
<dbReference type="Proteomes" id="UP000015102">
    <property type="component" value="Unassembled WGS sequence"/>
</dbReference>
<evidence type="ECO:0000259" key="2">
    <source>
        <dbReference type="PROSITE" id="PS52052"/>
    </source>
</evidence>
<dbReference type="GO" id="GO:0003682">
    <property type="term" value="F:chromatin binding"/>
    <property type="evidence" value="ECO:0007669"/>
    <property type="project" value="TreeGrafter"/>
</dbReference>
<feature type="region of interest" description="Disordered" evidence="1">
    <location>
        <begin position="422"/>
        <end position="459"/>
    </location>
</feature>
<dbReference type="Gene3D" id="1.20.5.170">
    <property type="match status" value="1"/>
</dbReference>
<feature type="region of interest" description="Disordered" evidence="1">
    <location>
        <begin position="84"/>
        <end position="106"/>
    </location>
</feature>
<reference evidence="4" key="1">
    <citation type="submission" date="2013-02" db="EMBL/GenBank/DDBJ databases">
        <authorList>
            <person name="Hughes D."/>
        </authorList>
    </citation>
    <scope>NUCLEOTIDE SEQUENCE</scope>
    <source>
        <strain>Durham</strain>
        <strain evidence="4">NC isolate 2 -- Noor lab</strain>
    </source>
</reference>
<dbReference type="InterPro" id="IPR026711">
    <property type="entry name" value="Msl-1"/>
</dbReference>
<feature type="region of interest" description="Disordered" evidence="1">
    <location>
        <begin position="470"/>
        <end position="489"/>
    </location>
</feature>
<proteinExistence type="predicted"/>
<feature type="compositionally biased region" description="Low complexity" evidence="1">
    <location>
        <begin position="422"/>
        <end position="435"/>
    </location>
</feature>
<protein>
    <recommendedName>
        <fullName evidence="2">PEHE domain-containing protein</fullName>
    </recommendedName>
</protein>
<dbReference type="HOGENOM" id="CLU_558128_0_0_1"/>
<reference evidence="3" key="2">
    <citation type="submission" date="2015-06" db="UniProtKB">
        <authorList>
            <consortium name="EnsemblMetazoa"/>
        </authorList>
    </citation>
    <scope>IDENTIFICATION</scope>
</reference>
<dbReference type="STRING" id="36166.T1GPB9"/>
<dbReference type="EnsemblMetazoa" id="MESCA005444-RA">
    <property type="protein sequence ID" value="MESCA005444-PA"/>
    <property type="gene ID" value="MESCA005444"/>
</dbReference>
<dbReference type="PANTHER" id="PTHR21656:SF2">
    <property type="entry name" value="MALE-SPECIFIC LETHAL 1 HOMOLOG"/>
    <property type="match status" value="1"/>
</dbReference>
<evidence type="ECO:0000313" key="4">
    <source>
        <dbReference type="Proteomes" id="UP000015102"/>
    </source>
</evidence>
<name>T1GPB9_MEGSC</name>